<dbReference type="eggNOG" id="COG1893">
    <property type="taxonomic scope" value="Bacteria"/>
</dbReference>
<evidence type="ECO:0000256" key="8">
    <source>
        <dbReference type="ARBA" id="ARBA00023002"/>
    </source>
</evidence>
<dbReference type="SUPFAM" id="SSF48179">
    <property type="entry name" value="6-phosphogluconate dehydrogenase C-terminal domain-like"/>
    <property type="match status" value="1"/>
</dbReference>
<dbReference type="AlphaFoldDB" id="V4RGN3"/>
<name>V4RGN3_9HYPH</name>
<comment type="similarity">
    <text evidence="3 11">Belongs to the ketopantoate reductase family.</text>
</comment>
<dbReference type="GO" id="GO:0015940">
    <property type="term" value="P:pantothenate biosynthetic process"/>
    <property type="evidence" value="ECO:0007669"/>
    <property type="project" value="UniProtKB-UniPathway"/>
</dbReference>
<evidence type="ECO:0000256" key="1">
    <source>
        <dbReference type="ARBA" id="ARBA00002919"/>
    </source>
</evidence>
<dbReference type="FunFam" id="3.40.50.720:FF:000307">
    <property type="entry name" value="2-dehydropantoate 2-reductase"/>
    <property type="match status" value="1"/>
</dbReference>
<dbReference type="EC" id="1.1.1.169" evidence="4 11"/>
<dbReference type="PANTHER" id="PTHR21708:SF26">
    <property type="entry name" value="2-DEHYDROPANTOATE 2-REDUCTASE"/>
    <property type="match status" value="1"/>
</dbReference>
<evidence type="ECO:0000256" key="11">
    <source>
        <dbReference type="RuleBase" id="RU362068"/>
    </source>
</evidence>
<comment type="catalytic activity">
    <reaction evidence="10 11">
        <text>(R)-pantoate + NADP(+) = 2-dehydropantoate + NADPH + H(+)</text>
        <dbReference type="Rhea" id="RHEA:16233"/>
        <dbReference type="ChEBI" id="CHEBI:11561"/>
        <dbReference type="ChEBI" id="CHEBI:15378"/>
        <dbReference type="ChEBI" id="CHEBI:15980"/>
        <dbReference type="ChEBI" id="CHEBI:57783"/>
        <dbReference type="ChEBI" id="CHEBI:58349"/>
        <dbReference type="EC" id="1.1.1.169"/>
    </reaction>
</comment>
<dbReference type="InterPro" id="IPR051402">
    <property type="entry name" value="KPR-Related"/>
</dbReference>
<proteinExistence type="inferred from homology"/>
<organism evidence="14 15">
    <name type="scientific">Lutibaculum baratangense AMV1</name>
    <dbReference type="NCBI Taxonomy" id="631454"/>
    <lineage>
        <taxon>Bacteria</taxon>
        <taxon>Pseudomonadati</taxon>
        <taxon>Pseudomonadota</taxon>
        <taxon>Alphaproteobacteria</taxon>
        <taxon>Hyphomicrobiales</taxon>
        <taxon>Tepidamorphaceae</taxon>
        <taxon>Lutibaculum</taxon>
    </lineage>
</organism>
<dbReference type="Gene3D" id="1.10.1040.10">
    <property type="entry name" value="N-(1-d-carboxylethyl)-l-norvaline Dehydrogenase, domain 2"/>
    <property type="match status" value="1"/>
</dbReference>
<dbReference type="UniPathway" id="UPA00028">
    <property type="reaction ID" value="UER00004"/>
</dbReference>
<keyword evidence="8 11" id="KW-0560">Oxidoreductase</keyword>
<dbReference type="InterPro" id="IPR008927">
    <property type="entry name" value="6-PGluconate_DH-like_C_sf"/>
</dbReference>
<evidence type="ECO:0000313" key="14">
    <source>
        <dbReference type="EMBL" id="ESR24509.1"/>
    </source>
</evidence>
<evidence type="ECO:0000256" key="6">
    <source>
        <dbReference type="ARBA" id="ARBA00022655"/>
    </source>
</evidence>
<evidence type="ECO:0000259" key="12">
    <source>
        <dbReference type="Pfam" id="PF02558"/>
    </source>
</evidence>
<dbReference type="EMBL" id="AWXZ01000031">
    <property type="protein sequence ID" value="ESR24509.1"/>
    <property type="molecule type" value="Genomic_DNA"/>
</dbReference>
<dbReference type="SUPFAM" id="SSF51735">
    <property type="entry name" value="NAD(P)-binding Rossmann-fold domains"/>
    <property type="match status" value="1"/>
</dbReference>
<feature type="domain" description="Ketopantoate reductase C-terminal" evidence="13">
    <location>
        <begin position="179"/>
        <end position="300"/>
    </location>
</feature>
<dbReference type="InterPro" id="IPR013752">
    <property type="entry name" value="KPA_reductase"/>
</dbReference>
<accession>V4RGN3</accession>
<dbReference type="NCBIfam" id="TIGR00745">
    <property type="entry name" value="apbA_panE"/>
    <property type="match status" value="1"/>
</dbReference>
<dbReference type="Proteomes" id="UP000017819">
    <property type="component" value="Unassembled WGS sequence"/>
</dbReference>
<evidence type="ECO:0000256" key="10">
    <source>
        <dbReference type="ARBA" id="ARBA00048793"/>
    </source>
</evidence>
<evidence type="ECO:0000256" key="5">
    <source>
        <dbReference type="ARBA" id="ARBA00019465"/>
    </source>
</evidence>
<comment type="caution">
    <text evidence="14">The sequence shown here is derived from an EMBL/GenBank/DDBJ whole genome shotgun (WGS) entry which is preliminary data.</text>
</comment>
<reference evidence="14 15" key="1">
    <citation type="journal article" date="2014" name="Genome Announc.">
        <title>Draft Genome Sequence of Lutibaculum baratangense Strain AMV1T, Isolated from a Mud Volcano in Andamans, India.</title>
        <authorList>
            <person name="Singh A."/>
            <person name="Sreenivas A."/>
            <person name="Sathyanarayana Reddy G."/>
            <person name="Pinnaka A.K."/>
            <person name="Shivaji S."/>
        </authorList>
    </citation>
    <scope>NUCLEOTIDE SEQUENCE [LARGE SCALE GENOMIC DNA]</scope>
    <source>
        <strain evidence="14 15">AMV1</strain>
    </source>
</reference>
<feature type="domain" description="Ketopantoate reductase N-terminal" evidence="12">
    <location>
        <begin position="3"/>
        <end position="152"/>
    </location>
</feature>
<dbReference type="Pfam" id="PF02558">
    <property type="entry name" value="ApbA"/>
    <property type="match status" value="1"/>
</dbReference>
<comment type="function">
    <text evidence="1 11">Catalyzes the NADPH-dependent reduction of ketopantoate into pantoic acid.</text>
</comment>
<dbReference type="InterPro" id="IPR003710">
    <property type="entry name" value="ApbA"/>
</dbReference>
<dbReference type="InterPro" id="IPR013328">
    <property type="entry name" value="6PGD_dom2"/>
</dbReference>
<dbReference type="InterPro" id="IPR013332">
    <property type="entry name" value="KPR_N"/>
</dbReference>
<keyword evidence="7 11" id="KW-0521">NADP</keyword>
<sequence length="305" mass="31704">MRIAVMAAGGVGGYFGGRLAAAGHDVHFIARGAHLDAIRAEGLRIESPLGDLRLADASATDDPATIGGVDVVIFAVKLWDTERAAIACRPLLKPDTLVVTFQNGVSSLGTLSEHLGAEHVAGGVAHIAAVIGAPGLIRHGGTMAKLTIGERSGGRSARIGRLVECFRAADVECLESEAIERAIWEKFVFLSALSGMTALCRQPIGPIRSAPDAWALFGAAVAETAAVARACGVDLPPDTEERTLSFSAGLPEGMKASMLHDLEAGRPLELRWLSGEVVRLGRVHGVATPAHLAALAALNFYSGGR</sequence>
<evidence type="ECO:0000256" key="4">
    <source>
        <dbReference type="ARBA" id="ARBA00013014"/>
    </source>
</evidence>
<dbReference type="RefSeq" id="WP_023432472.1">
    <property type="nucleotide sequence ID" value="NZ_AWXZ01000031.1"/>
</dbReference>
<dbReference type="InterPro" id="IPR036291">
    <property type="entry name" value="NAD(P)-bd_dom_sf"/>
</dbReference>
<evidence type="ECO:0000256" key="2">
    <source>
        <dbReference type="ARBA" id="ARBA00004994"/>
    </source>
</evidence>
<dbReference type="STRING" id="631454.N177_2343"/>
<dbReference type="GO" id="GO:0005737">
    <property type="term" value="C:cytoplasm"/>
    <property type="evidence" value="ECO:0007669"/>
    <property type="project" value="TreeGrafter"/>
</dbReference>
<protein>
    <recommendedName>
        <fullName evidence="5 11">2-dehydropantoate 2-reductase</fullName>
        <ecNumber evidence="4 11">1.1.1.169</ecNumber>
    </recommendedName>
    <alternativeName>
        <fullName evidence="9 11">Ketopantoate reductase</fullName>
    </alternativeName>
</protein>
<keyword evidence="15" id="KW-1185">Reference proteome</keyword>
<evidence type="ECO:0000256" key="3">
    <source>
        <dbReference type="ARBA" id="ARBA00007870"/>
    </source>
</evidence>
<evidence type="ECO:0000259" key="13">
    <source>
        <dbReference type="Pfam" id="PF08546"/>
    </source>
</evidence>
<comment type="pathway">
    <text evidence="2 11">Cofactor biosynthesis; (R)-pantothenate biosynthesis; (R)-pantoate from 3-methyl-2-oxobutanoate: step 2/2.</text>
</comment>
<dbReference type="Pfam" id="PF08546">
    <property type="entry name" value="ApbA_C"/>
    <property type="match status" value="1"/>
</dbReference>
<dbReference type="PATRIC" id="fig|631454.5.peg.2311"/>
<dbReference type="OrthoDB" id="9796561at2"/>
<dbReference type="Gene3D" id="3.40.50.720">
    <property type="entry name" value="NAD(P)-binding Rossmann-like Domain"/>
    <property type="match status" value="1"/>
</dbReference>
<evidence type="ECO:0000256" key="7">
    <source>
        <dbReference type="ARBA" id="ARBA00022857"/>
    </source>
</evidence>
<evidence type="ECO:0000256" key="9">
    <source>
        <dbReference type="ARBA" id="ARBA00032024"/>
    </source>
</evidence>
<dbReference type="PANTHER" id="PTHR21708">
    <property type="entry name" value="PROBABLE 2-DEHYDROPANTOATE 2-REDUCTASE"/>
    <property type="match status" value="1"/>
</dbReference>
<evidence type="ECO:0000313" key="15">
    <source>
        <dbReference type="Proteomes" id="UP000017819"/>
    </source>
</evidence>
<keyword evidence="6 11" id="KW-0566">Pantothenate biosynthesis</keyword>
<dbReference type="FunFam" id="1.10.1040.10:FF:000017">
    <property type="entry name" value="2-dehydropantoate 2-reductase"/>
    <property type="match status" value="1"/>
</dbReference>
<gene>
    <name evidence="14" type="ORF">N177_2343</name>
</gene>
<dbReference type="GO" id="GO:0008677">
    <property type="term" value="F:2-dehydropantoate 2-reductase activity"/>
    <property type="evidence" value="ECO:0007669"/>
    <property type="project" value="UniProtKB-EC"/>
</dbReference>